<evidence type="ECO:0000313" key="2">
    <source>
        <dbReference type="Proteomes" id="UP000250275"/>
    </source>
</evidence>
<name>A0A310SJ89_9HYME</name>
<dbReference type="Proteomes" id="UP000250275">
    <property type="component" value="Unassembled WGS sequence"/>
</dbReference>
<sequence length="50" mass="5338">MGTKGSLISESASDTCPWDISGVTSINDSPVAEGRRLDLWCRPTCQGLLL</sequence>
<accession>A0A310SJ89</accession>
<keyword evidence="2" id="KW-1185">Reference proteome</keyword>
<reference evidence="1 2" key="1">
    <citation type="submission" date="2015-07" db="EMBL/GenBank/DDBJ databases">
        <title>The genome of Eufriesea mexicana.</title>
        <authorList>
            <person name="Pan H."/>
            <person name="Kapheim K."/>
        </authorList>
    </citation>
    <scope>NUCLEOTIDE SEQUENCE [LARGE SCALE GENOMIC DNA]</scope>
    <source>
        <strain evidence="1">0111107269</strain>
        <tissue evidence="1">Whole body</tissue>
    </source>
</reference>
<organism evidence="1 2">
    <name type="scientific">Eufriesea mexicana</name>
    <dbReference type="NCBI Taxonomy" id="516756"/>
    <lineage>
        <taxon>Eukaryota</taxon>
        <taxon>Metazoa</taxon>
        <taxon>Ecdysozoa</taxon>
        <taxon>Arthropoda</taxon>
        <taxon>Hexapoda</taxon>
        <taxon>Insecta</taxon>
        <taxon>Pterygota</taxon>
        <taxon>Neoptera</taxon>
        <taxon>Endopterygota</taxon>
        <taxon>Hymenoptera</taxon>
        <taxon>Apocrita</taxon>
        <taxon>Aculeata</taxon>
        <taxon>Apoidea</taxon>
        <taxon>Anthophila</taxon>
        <taxon>Apidae</taxon>
        <taxon>Eufriesea</taxon>
    </lineage>
</organism>
<dbReference type="EMBL" id="KQ764553">
    <property type="protein sequence ID" value="OAD54482.1"/>
    <property type="molecule type" value="Genomic_DNA"/>
</dbReference>
<dbReference type="AlphaFoldDB" id="A0A310SJ89"/>
<gene>
    <name evidence="1" type="ORF">WN48_06720</name>
</gene>
<evidence type="ECO:0000313" key="1">
    <source>
        <dbReference type="EMBL" id="OAD54482.1"/>
    </source>
</evidence>
<proteinExistence type="predicted"/>
<protein>
    <submittedName>
        <fullName evidence="1">Uncharacterized protein</fullName>
    </submittedName>
</protein>